<dbReference type="InterPro" id="IPR010159">
    <property type="entry name" value="N-acyl_aa_amidohydrolase"/>
</dbReference>
<proteinExistence type="inferred from homology"/>
<feature type="active site" description="Proton acceptor" evidence="9">
    <location>
        <position position="159"/>
    </location>
</feature>
<feature type="binding site" evidence="10">
    <location>
        <position position="160"/>
    </location>
    <ligand>
        <name>Zn(2+)</name>
        <dbReference type="ChEBI" id="CHEBI:29105"/>
        <label>2</label>
    </ligand>
</feature>
<evidence type="ECO:0000313" key="13">
    <source>
        <dbReference type="Proteomes" id="UP000030693"/>
    </source>
</evidence>
<dbReference type="RefSeq" id="XP_009495015.1">
    <property type="nucleotide sequence ID" value="XM_009496740.1"/>
</dbReference>
<dbReference type="SUPFAM" id="SSF53187">
    <property type="entry name" value="Zn-dependent exopeptidases"/>
    <property type="match status" value="1"/>
</dbReference>
<reference evidence="12" key="1">
    <citation type="submission" date="2013-04" db="EMBL/GenBank/DDBJ databases">
        <title>The Genome Sequence of Fonticula alba ATCC 38817.</title>
        <authorList>
            <consortium name="The Broad Institute Genomics Platform"/>
            <person name="Russ C."/>
            <person name="Cuomo C."/>
            <person name="Burger G."/>
            <person name="Gray M.W."/>
            <person name="Holland P.W.H."/>
            <person name="King N."/>
            <person name="Lang F.B.F."/>
            <person name="Roger A.J."/>
            <person name="Ruiz-Trillo I."/>
            <person name="Brown M."/>
            <person name="Walker B."/>
            <person name="Young S."/>
            <person name="Zeng Q."/>
            <person name="Gargeya S."/>
            <person name="Fitzgerald M."/>
            <person name="Haas B."/>
            <person name="Abouelleil A."/>
            <person name="Allen A.W."/>
            <person name="Alvarado L."/>
            <person name="Arachchi H.M."/>
            <person name="Berlin A.M."/>
            <person name="Chapman S.B."/>
            <person name="Gainer-Dewar J."/>
            <person name="Goldberg J."/>
            <person name="Griggs A."/>
            <person name="Gujja S."/>
            <person name="Hansen M."/>
            <person name="Howarth C."/>
            <person name="Imamovic A."/>
            <person name="Ireland A."/>
            <person name="Larimer J."/>
            <person name="McCowan C."/>
            <person name="Murphy C."/>
            <person name="Pearson M."/>
            <person name="Poon T.W."/>
            <person name="Priest M."/>
            <person name="Roberts A."/>
            <person name="Saif S."/>
            <person name="Shea T."/>
            <person name="Sisk P."/>
            <person name="Sykes S."/>
            <person name="Wortman J."/>
            <person name="Nusbaum C."/>
            <person name="Birren B."/>
        </authorList>
    </citation>
    <scope>NUCLEOTIDE SEQUENCE [LARGE SCALE GENOMIC DNA]</scope>
    <source>
        <strain evidence="12">ATCC 38817</strain>
    </source>
</reference>
<dbReference type="PIRSF" id="PIRSF036696">
    <property type="entry name" value="ACY-1"/>
    <property type="match status" value="1"/>
</dbReference>
<dbReference type="InterPro" id="IPR001261">
    <property type="entry name" value="ArgE/DapE_CS"/>
</dbReference>
<dbReference type="GO" id="GO:0046872">
    <property type="term" value="F:metal ion binding"/>
    <property type="evidence" value="ECO:0007669"/>
    <property type="project" value="UniProtKB-KW"/>
</dbReference>
<keyword evidence="6" id="KW-0378">Hydrolase</keyword>
<keyword evidence="4" id="KW-0963">Cytoplasm</keyword>
<dbReference type="EMBL" id="KB932204">
    <property type="protein sequence ID" value="KCV70499.1"/>
    <property type="molecule type" value="Genomic_DNA"/>
</dbReference>
<dbReference type="GO" id="GO:0004046">
    <property type="term" value="F:aminoacylase activity"/>
    <property type="evidence" value="ECO:0007669"/>
    <property type="project" value="UniProtKB-EC"/>
</dbReference>
<dbReference type="Gene3D" id="1.10.150.900">
    <property type="match status" value="1"/>
</dbReference>
<dbReference type="OrthoDB" id="3064516at2759"/>
<gene>
    <name evidence="12" type="ORF">H696_02840</name>
</gene>
<dbReference type="GO" id="GO:0006520">
    <property type="term" value="P:amino acid metabolic process"/>
    <property type="evidence" value="ECO:0007669"/>
    <property type="project" value="InterPro"/>
</dbReference>
<feature type="binding site" evidence="10">
    <location>
        <position position="408"/>
    </location>
    <ligand>
        <name>Zn(2+)</name>
        <dbReference type="ChEBI" id="CHEBI:29105"/>
        <label>2</label>
    </ligand>
</feature>
<evidence type="ECO:0000256" key="10">
    <source>
        <dbReference type="PIRSR" id="PIRSR036696-2"/>
    </source>
</evidence>
<comment type="subcellular location">
    <subcellularLocation>
        <location evidence="1">Cytoplasm</location>
    </subcellularLocation>
</comment>
<dbReference type="PANTHER" id="PTHR45892">
    <property type="entry name" value="AMINOACYLASE-1"/>
    <property type="match status" value="1"/>
</dbReference>
<dbReference type="EC" id="3.5.1.14" evidence="3"/>
<dbReference type="InterPro" id="IPR052083">
    <property type="entry name" value="Aminoacylase-1_M20A"/>
</dbReference>
<dbReference type="PROSITE" id="PS00758">
    <property type="entry name" value="ARGE_DAPE_CPG2_1"/>
    <property type="match status" value="1"/>
</dbReference>
<feature type="binding site" evidence="10">
    <location>
        <position position="121"/>
    </location>
    <ligand>
        <name>Zn(2+)</name>
        <dbReference type="ChEBI" id="CHEBI:29105"/>
        <label>2</label>
    </ligand>
</feature>
<feature type="domain" description="Peptidase M20 dimerisation" evidence="11">
    <location>
        <begin position="201"/>
        <end position="321"/>
    </location>
</feature>
<dbReference type="AlphaFoldDB" id="A0A058Z893"/>
<evidence type="ECO:0000256" key="2">
    <source>
        <dbReference type="ARBA" id="ARBA00006247"/>
    </source>
</evidence>
<feature type="binding site" evidence="10">
    <location>
        <position position="187"/>
    </location>
    <ligand>
        <name>Zn(2+)</name>
        <dbReference type="ChEBI" id="CHEBI:29105"/>
        <label>1</label>
    </ligand>
</feature>
<evidence type="ECO:0000259" key="11">
    <source>
        <dbReference type="Pfam" id="PF07687"/>
    </source>
</evidence>
<keyword evidence="13" id="KW-1185">Reference proteome</keyword>
<comment type="similarity">
    <text evidence="2">Belongs to the peptidase M20A family.</text>
</comment>
<evidence type="ECO:0000256" key="9">
    <source>
        <dbReference type="PIRSR" id="PIRSR036696-1"/>
    </source>
</evidence>
<dbReference type="InterPro" id="IPR036264">
    <property type="entry name" value="Bact_exopeptidase_dim_dom"/>
</dbReference>
<dbReference type="InterPro" id="IPR011650">
    <property type="entry name" value="Peptidase_M20_dimer"/>
</dbReference>
<keyword evidence="7 10" id="KW-0862">Zinc</keyword>
<protein>
    <recommendedName>
        <fullName evidence="3">N-acyl-aliphatic-L-amino acid amidohydrolase</fullName>
        <ecNumber evidence="3">3.5.1.14</ecNumber>
    </recommendedName>
    <alternativeName>
        <fullName evidence="8">N-acyl-L-amino-acid amidohydrolase</fullName>
    </alternativeName>
</protein>
<name>A0A058Z893_FONAL</name>
<feature type="active site" evidence="9">
    <location>
        <position position="88"/>
    </location>
</feature>
<feature type="binding site" evidence="10">
    <location>
        <position position="86"/>
    </location>
    <ligand>
        <name>Zn(2+)</name>
        <dbReference type="ChEBI" id="CHEBI:29105"/>
        <label>1</label>
    </ligand>
</feature>
<dbReference type="InterPro" id="IPR002933">
    <property type="entry name" value="Peptidase_M20"/>
</dbReference>
<dbReference type="eggNOG" id="KOG2275">
    <property type="taxonomic scope" value="Eukaryota"/>
</dbReference>
<evidence type="ECO:0000256" key="1">
    <source>
        <dbReference type="ARBA" id="ARBA00004496"/>
    </source>
</evidence>
<evidence type="ECO:0000256" key="6">
    <source>
        <dbReference type="ARBA" id="ARBA00022801"/>
    </source>
</evidence>
<sequence length="452" mass="49385">MSVTTSDADFQADPRIANLAAFLAIRTVSGEGPAGSYAEAVAFLSGICAELGLTTSVSEPVANKPILIARWPGTDPNLRAILLNSHYDVVPAFPEKWTETGGDPFRPLIKEGRLYGRGAQDMKSVCIQYLEAIRAIQRARKSQVSPFPRDVVLTFVPDEEVGGAEGMGAFMQTPDFRALRLAMALDEGLASETNSFDVFYGERAVWWLTVRARDGPTGHGSRFVNNTATERLINFINNAFAFRAQQEEKFHAGGCKHSVAAALGDVLTLNLTMLKSGVPGPAPMGGYALNVIPMEAEAGFDVRIPPAIPMAEVEALLQRWTEMERYAERADSPTFEFNFHVKTPEHYVSQASEDNVWWRTLRQSVEVDHGVPLAPAVFPAATDGRYLRSLGLDVFGFSPIRNTPVRLHDHNEFVFCQGFLEGVACYEGVIAALAPVPANERDTHQDNAPSTA</sequence>
<feature type="binding site" evidence="10">
    <location>
        <position position="121"/>
    </location>
    <ligand>
        <name>Zn(2+)</name>
        <dbReference type="ChEBI" id="CHEBI:29105"/>
        <label>1</label>
    </ligand>
</feature>
<dbReference type="Gene3D" id="3.40.630.10">
    <property type="entry name" value="Zn peptidases"/>
    <property type="match status" value="1"/>
</dbReference>
<comment type="cofactor">
    <cofactor evidence="10">
        <name>Zn(2+)</name>
        <dbReference type="ChEBI" id="CHEBI:29105"/>
    </cofactor>
    <text evidence="10">Binds 2 Zn(2+) ions per subunit.</text>
</comment>
<organism evidence="12">
    <name type="scientific">Fonticula alba</name>
    <name type="common">Slime mold</name>
    <dbReference type="NCBI Taxonomy" id="691883"/>
    <lineage>
        <taxon>Eukaryota</taxon>
        <taxon>Rotosphaerida</taxon>
        <taxon>Fonticulaceae</taxon>
        <taxon>Fonticula</taxon>
    </lineage>
</organism>
<evidence type="ECO:0000256" key="8">
    <source>
        <dbReference type="ARBA" id="ARBA00029656"/>
    </source>
</evidence>
<evidence type="ECO:0000256" key="3">
    <source>
        <dbReference type="ARBA" id="ARBA00011913"/>
    </source>
</evidence>
<dbReference type="Pfam" id="PF07687">
    <property type="entry name" value="M20_dimer"/>
    <property type="match status" value="1"/>
</dbReference>
<accession>A0A058Z893</accession>
<keyword evidence="5 10" id="KW-0479">Metal-binding</keyword>
<dbReference type="GeneID" id="20527565"/>
<dbReference type="OMA" id="GTDAKQF"/>
<dbReference type="NCBIfam" id="TIGR01880">
    <property type="entry name" value="Ac-peptdase-euk"/>
    <property type="match status" value="1"/>
</dbReference>
<evidence type="ECO:0000256" key="7">
    <source>
        <dbReference type="ARBA" id="ARBA00022833"/>
    </source>
</evidence>
<evidence type="ECO:0000256" key="5">
    <source>
        <dbReference type="ARBA" id="ARBA00022723"/>
    </source>
</evidence>
<evidence type="ECO:0000256" key="4">
    <source>
        <dbReference type="ARBA" id="ARBA00022490"/>
    </source>
</evidence>
<dbReference type="GO" id="GO:0005737">
    <property type="term" value="C:cytoplasm"/>
    <property type="evidence" value="ECO:0007669"/>
    <property type="project" value="UniProtKB-SubCell"/>
</dbReference>
<dbReference type="SUPFAM" id="SSF55031">
    <property type="entry name" value="Bacterial exopeptidase dimerisation domain"/>
    <property type="match status" value="1"/>
</dbReference>
<dbReference type="PANTHER" id="PTHR45892:SF1">
    <property type="entry name" value="AMINOACYLASE-1"/>
    <property type="match status" value="1"/>
</dbReference>
<evidence type="ECO:0000313" key="12">
    <source>
        <dbReference type="EMBL" id="KCV70499.1"/>
    </source>
</evidence>
<dbReference type="STRING" id="691883.A0A058Z893"/>
<dbReference type="Gene3D" id="3.30.70.360">
    <property type="match status" value="1"/>
</dbReference>
<dbReference type="Pfam" id="PF01546">
    <property type="entry name" value="Peptidase_M20"/>
    <property type="match status" value="1"/>
</dbReference>
<dbReference type="Proteomes" id="UP000030693">
    <property type="component" value="Unassembled WGS sequence"/>
</dbReference>